<accession>U9T0N9</accession>
<evidence type="ECO:0000256" key="1">
    <source>
        <dbReference type="SAM" id="MobiDB-lite"/>
    </source>
</evidence>
<feature type="compositionally biased region" description="Low complexity" evidence="1">
    <location>
        <begin position="136"/>
        <end position="145"/>
    </location>
</feature>
<organism evidence="2">
    <name type="scientific">Rhizophagus irregularis (strain DAOM 181602 / DAOM 197198 / MUCL 43194)</name>
    <name type="common">Arbuscular mycorrhizal fungus</name>
    <name type="synonym">Glomus intraradices</name>
    <dbReference type="NCBI Taxonomy" id="747089"/>
    <lineage>
        <taxon>Eukaryota</taxon>
        <taxon>Fungi</taxon>
        <taxon>Fungi incertae sedis</taxon>
        <taxon>Mucoromycota</taxon>
        <taxon>Glomeromycotina</taxon>
        <taxon>Glomeromycetes</taxon>
        <taxon>Glomerales</taxon>
        <taxon>Glomeraceae</taxon>
        <taxon>Rhizophagus</taxon>
    </lineage>
</organism>
<protein>
    <submittedName>
        <fullName evidence="2">Uncharacterized protein</fullName>
    </submittedName>
</protein>
<feature type="region of interest" description="Disordered" evidence="1">
    <location>
        <begin position="130"/>
        <end position="157"/>
    </location>
</feature>
<dbReference type="AlphaFoldDB" id="U9T0N9"/>
<dbReference type="HOGENOM" id="CLU_1678855_0_0_1"/>
<evidence type="ECO:0000313" key="2">
    <source>
        <dbReference type="EMBL" id="ESA01705.1"/>
    </source>
</evidence>
<name>U9T0N9_RHIID</name>
<proteinExistence type="predicted"/>
<dbReference type="VEuPathDB" id="FungiDB:RhiirFUN_011414"/>
<dbReference type="EMBL" id="KI296266">
    <property type="protein sequence ID" value="ESA01705.1"/>
    <property type="molecule type" value="Genomic_DNA"/>
</dbReference>
<reference evidence="2" key="1">
    <citation type="submission" date="2013-07" db="EMBL/GenBank/DDBJ databases">
        <title>The genome of an arbuscular mycorrhizal fungus provides insights into the evolution of the oldest plant symbiosis.</title>
        <authorList>
            <consortium name="DOE Joint Genome Institute"/>
            <person name="Tisserant E."/>
            <person name="Malbreil M."/>
            <person name="Kuo A."/>
            <person name="Kohler A."/>
            <person name="Symeonidi A."/>
            <person name="Balestrini R."/>
            <person name="Charron P."/>
            <person name="Duensing N."/>
            <person name="Frei-dit-Frey N."/>
            <person name="Gianinazzi-Pearson V."/>
            <person name="Gilbert B."/>
            <person name="Handa Y."/>
            <person name="Hijri M."/>
            <person name="Kaul R."/>
            <person name="Kawaguchi M."/>
            <person name="Krajinski F."/>
            <person name="Lammers P."/>
            <person name="Lapierre D."/>
            <person name="Masclaux F.G."/>
            <person name="Murat C."/>
            <person name="Morin E."/>
            <person name="Ndikumana S."/>
            <person name="Pagni M."/>
            <person name="Petitpierre D."/>
            <person name="Requena N."/>
            <person name="Rosikiewicz P."/>
            <person name="Riley R."/>
            <person name="Saito K."/>
            <person name="San Clemente H."/>
            <person name="Shapiro H."/>
            <person name="van Tuinen D."/>
            <person name="Becard G."/>
            <person name="Bonfante P."/>
            <person name="Paszkowski U."/>
            <person name="Shachar-Hill Y."/>
            <person name="Young J.P."/>
            <person name="Sanders I.R."/>
            <person name="Henrissat B."/>
            <person name="Rensing S.A."/>
            <person name="Grigoriev I.V."/>
            <person name="Corradi N."/>
            <person name="Roux C."/>
            <person name="Martin F."/>
        </authorList>
    </citation>
    <scope>NUCLEOTIDE SEQUENCE</scope>
    <source>
        <strain evidence="2">DAOM 197198</strain>
    </source>
</reference>
<sequence>MKRDLEEIIKPALQNPVEHKMTAHDWKKHDASHICDICVRLLQEYYDNETQKFNGAAHNGCVEEACSAKRLDFRKSILIVMKDEVSLYGMRIPFLDEFYSDDDLYYELPHFNKSVERSCLPKSNPVKTAMVHDSSSESSESSGGEFFDTVIPKKKQE</sequence>
<dbReference type="VEuPathDB" id="FungiDB:RhiirFUN_011416"/>
<gene>
    <name evidence="2" type="ORF">GLOINDRAFT_7243</name>
</gene>